<keyword evidence="7" id="KW-1185">Reference proteome</keyword>
<name>A0ABT2JHP1_9PSEU</name>
<sequence>MVRQVKEWEPGAGRYTRPERPRVLVGAEALDEVAELFAEDLAAVVGGPVEVLAGEPEPGDVVLELGPTDLGDEGYTLTVGSWITVRADTATGVFRGTRTVLPMLRERELAAGTARDWPRRAVRGLMVDVGRKDFSLGWLRDRVRELADLNLNHLHLHLSDDQGFRVESDTCPEAVSPVHYSKAEVRELIEFARRRRVTVLPEIDMPGHMGALLAGRPHLALTNKHGVTATNLAHAESWDLAERLIAEYLPLFPGPWWHLGADEYVIDGVYPELARAARERYGPDATPKDLFYGFVNWAAELVRQGGRQPVIWNDEVKTDDGTVPLDKSLTIDYWSNRGPTPARLAADGHELFNSSFTALYYVLGDLRPRQDGWHSGVFDGGHVLPPELDDALLGAKLHVWCDTPDAETEEQVAEGIAEPLRVTARATW</sequence>
<evidence type="ECO:0000313" key="6">
    <source>
        <dbReference type="EMBL" id="MCT2586915.1"/>
    </source>
</evidence>
<dbReference type="Gene3D" id="3.20.20.80">
    <property type="entry name" value="Glycosidases"/>
    <property type="match status" value="1"/>
</dbReference>
<feature type="domain" description="Beta-hexosaminidase bacterial type N-terminal" evidence="5">
    <location>
        <begin position="5"/>
        <end position="117"/>
    </location>
</feature>
<dbReference type="InterPro" id="IPR025705">
    <property type="entry name" value="Beta_hexosaminidase_sua/sub"/>
</dbReference>
<accession>A0ABT2JHP1</accession>
<dbReference type="Pfam" id="PF02838">
    <property type="entry name" value="Glyco_hydro_20b"/>
    <property type="match status" value="1"/>
</dbReference>
<dbReference type="Proteomes" id="UP001156441">
    <property type="component" value="Unassembled WGS sequence"/>
</dbReference>
<evidence type="ECO:0000256" key="1">
    <source>
        <dbReference type="ARBA" id="ARBA00006285"/>
    </source>
</evidence>
<organism evidence="6 7">
    <name type="scientific">Actinophytocola gossypii</name>
    <dbReference type="NCBI Taxonomy" id="2812003"/>
    <lineage>
        <taxon>Bacteria</taxon>
        <taxon>Bacillati</taxon>
        <taxon>Actinomycetota</taxon>
        <taxon>Actinomycetes</taxon>
        <taxon>Pseudonocardiales</taxon>
        <taxon>Pseudonocardiaceae</taxon>
    </lineage>
</organism>
<dbReference type="InterPro" id="IPR029018">
    <property type="entry name" value="Hex-like_dom2"/>
</dbReference>
<reference evidence="6 7" key="1">
    <citation type="submission" date="2021-02" db="EMBL/GenBank/DDBJ databases">
        <title>Actinophytocola xerophila sp. nov., isolated from soil of cotton cropping field.</title>
        <authorList>
            <person name="Huang R."/>
            <person name="Chen X."/>
            <person name="Ge X."/>
            <person name="Liu W."/>
        </authorList>
    </citation>
    <scope>NUCLEOTIDE SEQUENCE [LARGE SCALE GENOMIC DNA]</scope>
    <source>
        <strain evidence="6 7">S1-96</strain>
    </source>
</reference>
<dbReference type="Gene3D" id="3.30.379.10">
    <property type="entry name" value="Chitobiase/beta-hexosaminidase domain 2-like"/>
    <property type="match status" value="1"/>
</dbReference>
<dbReference type="InterPro" id="IPR015883">
    <property type="entry name" value="Glyco_hydro_20_cat"/>
</dbReference>
<dbReference type="SUPFAM" id="SSF51445">
    <property type="entry name" value="(Trans)glycosidases"/>
    <property type="match status" value="1"/>
</dbReference>
<dbReference type="InterPro" id="IPR052764">
    <property type="entry name" value="GH20_Enzymes"/>
</dbReference>
<dbReference type="EMBL" id="JAFFZE010000022">
    <property type="protein sequence ID" value="MCT2586915.1"/>
    <property type="molecule type" value="Genomic_DNA"/>
</dbReference>
<dbReference type="PANTHER" id="PTHR43678:SF1">
    <property type="entry name" value="BETA-N-ACETYLHEXOSAMINIDASE"/>
    <property type="match status" value="1"/>
</dbReference>
<dbReference type="InterPro" id="IPR017853">
    <property type="entry name" value="GH"/>
</dbReference>
<dbReference type="Pfam" id="PF00728">
    <property type="entry name" value="Glyco_hydro_20"/>
    <property type="match status" value="1"/>
</dbReference>
<dbReference type="PRINTS" id="PR00738">
    <property type="entry name" value="GLHYDRLASE20"/>
</dbReference>
<comment type="similarity">
    <text evidence="1">Belongs to the glycosyl hydrolase 20 family.</text>
</comment>
<dbReference type="InterPro" id="IPR015882">
    <property type="entry name" value="HEX_bac_N"/>
</dbReference>
<protein>
    <submittedName>
        <fullName evidence="6">Beta-N-acetylhexosaminidase</fullName>
    </submittedName>
</protein>
<dbReference type="RefSeq" id="WP_260194783.1">
    <property type="nucleotide sequence ID" value="NZ_JAFFZE010000022.1"/>
</dbReference>
<proteinExistence type="inferred from homology"/>
<dbReference type="PANTHER" id="PTHR43678">
    <property type="entry name" value="PUTATIVE (AFU_ORTHOLOGUE AFUA_2G00640)-RELATED"/>
    <property type="match status" value="1"/>
</dbReference>
<evidence type="ECO:0000313" key="7">
    <source>
        <dbReference type="Proteomes" id="UP001156441"/>
    </source>
</evidence>
<evidence type="ECO:0000256" key="2">
    <source>
        <dbReference type="ARBA" id="ARBA00022801"/>
    </source>
</evidence>
<comment type="caution">
    <text evidence="6">The sequence shown here is derived from an EMBL/GenBank/DDBJ whole genome shotgun (WGS) entry which is preliminary data.</text>
</comment>
<feature type="domain" description="Glycoside hydrolase family 20 catalytic" evidence="4">
    <location>
        <begin position="123"/>
        <end position="363"/>
    </location>
</feature>
<dbReference type="SUPFAM" id="SSF55545">
    <property type="entry name" value="beta-N-acetylhexosaminidase-like domain"/>
    <property type="match status" value="1"/>
</dbReference>
<evidence type="ECO:0000256" key="3">
    <source>
        <dbReference type="ARBA" id="ARBA00023295"/>
    </source>
</evidence>
<gene>
    <name evidence="6" type="ORF">JT362_27715</name>
</gene>
<keyword evidence="2" id="KW-0378">Hydrolase</keyword>
<keyword evidence="3" id="KW-0326">Glycosidase</keyword>
<evidence type="ECO:0000259" key="5">
    <source>
        <dbReference type="Pfam" id="PF02838"/>
    </source>
</evidence>
<evidence type="ECO:0000259" key="4">
    <source>
        <dbReference type="Pfam" id="PF00728"/>
    </source>
</evidence>